<dbReference type="CDD" id="cd00829">
    <property type="entry name" value="SCP-x_thiolase"/>
    <property type="match status" value="1"/>
</dbReference>
<dbReference type="PANTHER" id="PTHR42870">
    <property type="entry name" value="ACETYL-COA C-ACETYLTRANSFERASE"/>
    <property type="match status" value="1"/>
</dbReference>
<proteinExistence type="predicted"/>
<evidence type="ECO:0000313" key="2">
    <source>
        <dbReference type="EMBL" id="GGM16004.1"/>
    </source>
</evidence>
<comment type="caution">
    <text evidence="2">The sequence shown here is derived from an EMBL/GenBank/DDBJ whole genome shotgun (WGS) entry which is preliminary data.</text>
</comment>
<dbReference type="InterPro" id="IPR055140">
    <property type="entry name" value="Thiolase_C_2"/>
</dbReference>
<dbReference type="InterPro" id="IPR002155">
    <property type="entry name" value="Thiolase"/>
</dbReference>
<organism evidence="2 3">
    <name type="scientific">Pseudooceanicola nanhaiensis</name>
    <dbReference type="NCBI Taxonomy" id="375761"/>
    <lineage>
        <taxon>Bacteria</taxon>
        <taxon>Pseudomonadati</taxon>
        <taxon>Pseudomonadota</taxon>
        <taxon>Alphaproteobacteria</taxon>
        <taxon>Rhodobacterales</taxon>
        <taxon>Paracoccaceae</taxon>
        <taxon>Pseudooceanicola</taxon>
    </lineage>
</organism>
<keyword evidence="3" id="KW-1185">Reference proteome</keyword>
<accession>A0A917TA20</accession>
<evidence type="ECO:0000313" key="3">
    <source>
        <dbReference type="Proteomes" id="UP000649829"/>
    </source>
</evidence>
<dbReference type="Proteomes" id="UP000649829">
    <property type="component" value="Unassembled WGS sequence"/>
</dbReference>
<reference evidence="2" key="1">
    <citation type="journal article" date="2014" name="Int. J. Syst. Evol. Microbiol.">
        <title>Complete genome sequence of Corynebacterium casei LMG S-19264T (=DSM 44701T), isolated from a smear-ripened cheese.</title>
        <authorList>
            <consortium name="US DOE Joint Genome Institute (JGI-PGF)"/>
            <person name="Walter F."/>
            <person name="Albersmeier A."/>
            <person name="Kalinowski J."/>
            <person name="Ruckert C."/>
        </authorList>
    </citation>
    <scope>NUCLEOTIDE SEQUENCE</scope>
    <source>
        <strain evidence="2">CGMCC 1.6293</strain>
    </source>
</reference>
<dbReference type="EMBL" id="BMLF01000008">
    <property type="protein sequence ID" value="GGM16004.1"/>
    <property type="molecule type" value="Genomic_DNA"/>
</dbReference>
<sequence>METGDFPRGKTAFVGHATHGMGEAHGYSSMDLMVISALKALDCAGLTPGDVDAVFTGHPNDYLNQMTFIQQLGINPRYMDNNRTGGSAFLVHAFAAAHLLASGAIDVALIAYGSNQRTEGGKLIQSIKPSPYVGPFRPMIPLSAYALAASRHMHEYGTTAEQQAEVAVAARKWANLNPDAFMHGQNLSIEDCLAARPISTPLRKTDCCLVTDGGAAVVIVRADRARDLADRPAYLLGAGQCVTHNEIYMMPDMTVTGAKWPGKRAFAAAGLGPSDVDVVELYDAFTINTILFLEDLGFCAKGEGGAFVSDGQIAPGGALPVNTDGGGLSCVHPGMYGLFTMVEAIT</sequence>
<name>A0A917TA20_9RHOB</name>
<dbReference type="GO" id="GO:0003988">
    <property type="term" value="F:acetyl-CoA C-acyltransferase activity"/>
    <property type="evidence" value="ECO:0007669"/>
    <property type="project" value="UniProtKB-ARBA"/>
</dbReference>
<dbReference type="PIRSF" id="PIRSF000429">
    <property type="entry name" value="Ac-CoA_Ac_transf"/>
    <property type="match status" value="1"/>
</dbReference>
<protein>
    <submittedName>
        <fullName evidence="2">Thiolase</fullName>
    </submittedName>
</protein>
<gene>
    <name evidence="2" type="ORF">GCM10011534_42430</name>
</gene>
<dbReference type="SUPFAM" id="SSF53901">
    <property type="entry name" value="Thiolase-like"/>
    <property type="match status" value="2"/>
</dbReference>
<dbReference type="AlphaFoldDB" id="A0A917TA20"/>
<reference evidence="2" key="2">
    <citation type="submission" date="2020-09" db="EMBL/GenBank/DDBJ databases">
        <authorList>
            <person name="Sun Q."/>
            <person name="Zhou Y."/>
        </authorList>
    </citation>
    <scope>NUCLEOTIDE SEQUENCE</scope>
    <source>
        <strain evidence="2">CGMCC 1.6293</strain>
    </source>
</reference>
<dbReference type="Pfam" id="PF22691">
    <property type="entry name" value="Thiolase_C_1"/>
    <property type="match status" value="1"/>
</dbReference>
<dbReference type="InterPro" id="IPR016039">
    <property type="entry name" value="Thiolase-like"/>
</dbReference>
<evidence type="ECO:0000259" key="1">
    <source>
        <dbReference type="Pfam" id="PF22691"/>
    </source>
</evidence>
<dbReference type="PANTHER" id="PTHR42870:SF1">
    <property type="entry name" value="NON-SPECIFIC LIPID-TRANSFER PROTEIN-LIKE 2"/>
    <property type="match status" value="1"/>
</dbReference>
<dbReference type="Gene3D" id="3.40.47.10">
    <property type="match status" value="1"/>
</dbReference>
<dbReference type="NCBIfam" id="NF004811">
    <property type="entry name" value="PRK06158.1"/>
    <property type="match status" value="1"/>
</dbReference>
<feature type="domain" description="Thiolase C-terminal" evidence="1">
    <location>
        <begin position="239"/>
        <end position="345"/>
    </location>
</feature>